<proteinExistence type="predicted"/>
<gene>
    <name evidence="1" type="ORF">ATE80_23115</name>
</gene>
<dbReference type="RefSeq" id="WP_058944205.1">
    <property type="nucleotide sequence ID" value="NZ_LNSV01000073.1"/>
</dbReference>
<dbReference type="AlphaFoldDB" id="A0A100Y2J6"/>
<dbReference type="STRING" id="936756.ATE80_23115"/>
<accession>A0A100Y2J6</accession>
<dbReference type="OrthoDB" id="3604477at2"/>
<evidence type="ECO:0000313" key="2">
    <source>
        <dbReference type="Proteomes" id="UP000054011"/>
    </source>
</evidence>
<keyword evidence="2" id="KW-1185">Reference proteome</keyword>
<evidence type="ECO:0000313" key="1">
    <source>
        <dbReference type="EMBL" id="KUH36520.1"/>
    </source>
</evidence>
<protein>
    <submittedName>
        <fullName evidence="1">Uncharacterized protein</fullName>
    </submittedName>
</protein>
<name>A0A100Y2J6_9ACTN</name>
<dbReference type="EMBL" id="LNSV01000073">
    <property type="protein sequence ID" value="KUH36520.1"/>
    <property type="molecule type" value="Genomic_DNA"/>
</dbReference>
<sequence>MAKSIDFSVIAPPAYLRAFVAQEPARVHHVAAQRVLADASYRDFFAREAARGAEIIVDNGLFDLGYALPSADLVQAALAVSAREIILPDVMRDGAATLKASERAAREIRDLSGDAFRLCAVLHAADDEEWRRTYEAFVNSGWAGAIALPASRRPDPDGQLCRNRWLATAYLEEHGLVDDLIVYRLLGLGRTGHLELVEQREHEWISSVDGAAPVILGAMGIALRLEGPYEKPSTPRIENLGPIAPDRFDLIRRNIAVVRAAAGSSVTIAEEN</sequence>
<dbReference type="Proteomes" id="UP000054011">
    <property type="component" value="Unassembled WGS sequence"/>
</dbReference>
<comment type="caution">
    <text evidence="1">The sequence shown here is derived from an EMBL/GenBank/DDBJ whole genome shotgun (WGS) entry which is preliminary data.</text>
</comment>
<reference evidence="1 2" key="1">
    <citation type="submission" date="2015-11" db="EMBL/GenBank/DDBJ databases">
        <title>Genome-wide analysis reveals the secondary metabolome in Streptomyces kanasensis ZX01.</title>
        <authorList>
            <person name="Zhang G."/>
            <person name="Han L."/>
            <person name="Feng J."/>
            <person name="Zhang X."/>
        </authorList>
    </citation>
    <scope>NUCLEOTIDE SEQUENCE [LARGE SCALE GENOMIC DNA]</scope>
    <source>
        <strain evidence="1 2">ZX01</strain>
    </source>
</reference>
<organism evidence="1 2">
    <name type="scientific">Streptomyces kanasensis</name>
    <dbReference type="NCBI Taxonomy" id="936756"/>
    <lineage>
        <taxon>Bacteria</taxon>
        <taxon>Bacillati</taxon>
        <taxon>Actinomycetota</taxon>
        <taxon>Actinomycetes</taxon>
        <taxon>Kitasatosporales</taxon>
        <taxon>Streptomycetaceae</taxon>
        <taxon>Streptomyces</taxon>
    </lineage>
</organism>